<sequence>MTSLPIYWPGNLDFSTLGSDNAELPWQRVLIERCHTIEPLDTLSQDDAGTDPLVAIDRLAVIQPRGLSPADNVALDDWVRSGGKLLLMLDPVLSGEYALPLGDPARPVDTALIPPVVERWGMEISVVAHDEWDDGITSAQWGPRTVTIIHGGRISKANGDGAPCELYADNVIAHCQIGKGTVTLVADAAVVEHQEAGGGEDPTLTYLLDFAFR</sequence>
<accession>A0A547P9C2</accession>
<evidence type="ECO:0000313" key="2">
    <source>
        <dbReference type="Proteomes" id="UP000316343"/>
    </source>
</evidence>
<proteinExistence type="predicted"/>
<dbReference type="Proteomes" id="UP000316343">
    <property type="component" value="Unassembled WGS sequence"/>
</dbReference>
<dbReference type="OrthoDB" id="7390937at2"/>
<evidence type="ECO:0000313" key="1">
    <source>
        <dbReference type="EMBL" id="TRD10716.1"/>
    </source>
</evidence>
<dbReference type="RefSeq" id="WP_142786978.1">
    <property type="nucleotide sequence ID" value="NZ_VHJK01000001.1"/>
</dbReference>
<keyword evidence="2" id="KW-1185">Reference proteome</keyword>
<dbReference type="AlphaFoldDB" id="A0A547P9C2"/>
<reference evidence="1 2" key="1">
    <citation type="submission" date="2019-06" db="EMBL/GenBank/DDBJ databases">
        <title>Erythrobacter insulae sp. nov., isolated from a tidal flat.</title>
        <authorList>
            <person name="Yoon J.-H."/>
        </authorList>
    </citation>
    <scope>NUCLEOTIDE SEQUENCE [LARGE SCALE GENOMIC DNA]</scope>
    <source>
        <strain evidence="1 2">JBTF-M21</strain>
    </source>
</reference>
<evidence type="ECO:0008006" key="3">
    <source>
        <dbReference type="Google" id="ProtNLM"/>
    </source>
</evidence>
<organism evidence="1 2">
    <name type="scientific">Erythrobacter insulae</name>
    <dbReference type="NCBI Taxonomy" id="2584124"/>
    <lineage>
        <taxon>Bacteria</taxon>
        <taxon>Pseudomonadati</taxon>
        <taxon>Pseudomonadota</taxon>
        <taxon>Alphaproteobacteria</taxon>
        <taxon>Sphingomonadales</taxon>
        <taxon>Erythrobacteraceae</taxon>
        <taxon>Erythrobacter/Porphyrobacter group</taxon>
        <taxon>Erythrobacter</taxon>
    </lineage>
</organism>
<gene>
    <name evidence="1" type="ORF">FGU71_01765</name>
</gene>
<protein>
    <recommendedName>
        <fullName evidence="3">DUF4350 domain-containing protein</fullName>
    </recommendedName>
</protein>
<comment type="caution">
    <text evidence="1">The sequence shown here is derived from an EMBL/GenBank/DDBJ whole genome shotgun (WGS) entry which is preliminary data.</text>
</comment>
<dbReference type="EMBL" id="VHJK01000001">
    <property type="protein sequence ID" value="TRD10716.1"/>
    <property type="molecule type" value="Genomic_DNA"/>
</dbReference>
<name>A0A547P9C2_9SPHN</name>